<keyword evidence="2" id="KW-1185">Reference proteome</keyword>
<organism evidence="1 2">
    <name type="scientific">Rotaria magnacalcarata</name>
    <dbReference type="NCBI Taxonomy" id="392030"/>
    <lineage>
        <taxon>Eukaryota</taxon>
        <taxon>Metazoa</taxon>
        <taxon>Spiralia</taxon>
        <taxon>Gnathifera</taxon>
        <taxon>Rotifera</taxon>
        <taxon>Eurotatoria</taxon>
        <taxon>Bdelloidea</taxon>
        <taxon>Philodinida</taxon>
        <taxon>Philodinidae</taxon>
        <taxon>Rotaria</taxon>
    </lineage>
</organism>
<gene>
    <name evidence="1" type="ORF">OVN521_LOCUS14366</name>
</gene>
<evidence type="ECO:0000313" key="1">
    <source>
        <dbReference type="EMBL" id="CAF3988913.1"/>
    </source>
</evidence>
<name>A0A819MYN6_9BILA</name>
<evidence type="ECO:0000313" key="2">
    <source>
        <dbReference type="Proteomes" id="UP000663866"/>
    </source>
</evidence>
<accession>A0A819MYN6</accession>
<comment type="caution">
    <text evidence="1">The sequence shown here is derived from an EMBL/GenBank/DDBJ whole genome shotgun (WGS) entry which is preliminary data.</text>
</comment>
<dbReference type="InterPro" id="IPR018247">
    <property type="entry name" value="EF_Hand_1_Ca_BS"/>
</dbReference>
<dbReference type="PROSITE" id="PS00018">
    <property type="entry name" value="EF_HAND_1"/>
    <property type="match status" value="1"/>
</dbReference>
<dbReference type="AlphaFoldDB" id="A0A819MYN6"/>
<reference evidence="1" key="1">
    <citation type="submission" date="2021-02" db="EMBL/GenBank/DDBJ databases">
        <authorList>
            <person name="Nowell W R."/>
        </authorList>
    </citation>
    <scope>NUCLEOTIDE SEQUENCE</scope>
</reference>
<dbReference type="EMBL" id="CAJOBG010002175">
    <property type="protein sequence ID" value="CAF3988913.1"/>
    <property type="molecule type" value="Genomic_DNA"/>
</dbReference>
<protein>
    <submittedName>
        <fullName evidence="1">Uncharacterized protein</fullName>
    </submittedName>
</protein>
<sequence>MTVSSEDRYLLLLKKNIFIPEGARFCPDHVTNRRFKSEAIDKIAPYSTQMKKVNDVDVQLLLSNCQMLYEDKKRFDFDNSQSMSDDEYRTLTSLSKSQFDDLIGRLSQSNILNSSNRPIRTAIAILLCKLRLGLSNQMLDHLIITFSCTRNHETMNFKEKHSTFTKKRSLLKPMMIVSTTQSWATQFKKCPTQLNSTQFLS</sequence>
<proteinExistence type="predicted"/>
<dbReference type="Proteomes" id="UP000663866">
    <property type="component" value="Unassembled WGS sequence"/>
</dbReference>